<comment type="similarity">
    <text evidence="1">Belongs to the sigma-70 factor family. ECF subfamily.</text>
</comment>
<keyword evidence="4" id="KW-0804">Transcription</keyword>
<accession>A0A6J4RP47</accession>
<proteinExistence type="inferred from homology"/>
<reference evidence="7" key="1">
    <citation type="submission" date="2020-02" db="EMBL/GenBank/DDBJ databases">
        <authorList>
            <person name="Meier V. D."/>
        </authorList>
    </citation>
    <scope>NUCLEOTIDE SEQUENCE</scope>
    <source>
        <strain evidence="7">AVDCRST_MAG53</strain>
    </source>
</reference>
<dbReference type="SUPFAM" id="SSF88946">
    <property type="entry name" value="Sigma2 domain of RNA polymerase sigma factors"/>
    <property type="match status" value="1"/>
</dbReference>
<dbReference type="InterPro" id="IPR036388">
    <property type="entry name" value="WH-like_DNA-bd_sf"/>
</dbReference>
<dbReference type="Pfam" id="PF04542">
    <property type="entry name" value="Sigma70_r2"/>
    <property type="match status" value="1"/>
</dbReference>
<dbReference type="CDD" id="cd06171">
    <property type="entry name" value="Sigma70_r4"/>
    <property type="match status" value="1"/>
</dbReference>
<evidence type="ECO:0000256" key="2">
    <source>
        <dbReference type="ARBA" id="ARBA00023015"/>
    </source>
</evidence>
<dbReference type="GO" id="GO:0003677">
    <property type="term" value="F:DNA binding"/>
    <property type="evidence" value="ECO:0007669"/>
    <property type="project" value="InterPro"/>
</dbReference>
<dbReference type="InterPro" id="IPR013249">
    <property type="entry name" value="RNA_pol_sigma70_r4_t2"/>
</dbReference>
<dbReference type="InterPro" id="IPR007627">
    <property type="entry name" value="RNA_pol_sigma70_r2"/>
</dbReference>
<protein>
    <submittedName>
        <fullName evidence="7">RNA polymerase ECF-type sigma factor</fullName>
    </submittedName>
</protein>
<dbReference type="GO" id="GO:0016987">
    <property type="term" value="F:sigma factor activity"/>
    <property type="evidence" value="ECO:0007669"/>
    <property type="project" value="UniProtKB-KW"/>
</dbReference>
<dbReference type="AlphaFoldDB" id="A0A6J4RP47"/>
<dbReference type="Gene3D" id="1.10.10.10">
    <property type="entry name" value="Winged helix-like DNA-binding domain superfamily/Winged helix DNA-binding domain"/>
    <property type="match status" value="1"/>
</dbReference>
<dbReference type="GO" id="GO:0006352">
    <property type="term" value="P:DNA-templated transcription initiation"/>
    <property type="evidence" value="ECO:0007669"/>
    <property type="project" value="InterPro"/>
</dbReference>
<dbReference type="InterPro" id="IPR013325">
    <property type="entry name" value="RNA_pol_sigma_r2"/>
</dbReference>
<dbReference type="NCBIfam" id="TIGR02937">
    <property type="entry name" value="sigma70-ECF"/>
    <property type="match status" value="1"/>
</dbReference>
<feature type="domain" description="RNA polymerase sigma-70 region 2" evidence="5">
    <location>
        <begin position="13"/>
        <end position="78"/>
    </location>
</feature>
<feature type="domain" description="RNA polymerase sigma factor 70 region 4 type 2" evidence="6">
    <location>
        <begin position="115"/>
        <end position="166"/>
    </location>
</feature>
<dbReference type="PANTHER" id="PTHR43133">
    <property type="entry name" value="RNA POLYMERASE ECF-TYPE SIGMA FACTO"/>
    <property type="match status" value="1"/>
</dbReference>
<dbReference type="PANTHER" id="PTHR43133:SF62">
    <property type="entry name" value="RNA POLYMERASE SIGMA FACTOR SIGZ"/>
    <property type="match status" value="1"/>
</dbReference>
<dbReference type="EMBL" id="CADCVR010000012">
    <property type="protein sequence ID" value="CAA9475806.1"/>
    <property type="molecule type" value="Genomic_DNA"/>
</dbReference>
<dbReference type="SUPFAM" id="SSF88659">
    <property type="entry name" value="Sigma3 and sigma4 domains of RNA polymerase sigma factors"/>
    <property type="match status" value="1"/>
</dbReference>
<evidence type="ECO:0000256" key="1">
    <source>
        <dbReference type="ARBA" id="ARBA00010641"/>
    </source>
</evidence>
<evidence type="ECO:0000313" key="7">
    <source>
        <dbReference type="EMBL" id="CAA9475806.1"/>
    </source>
</evidence>
<name>A0A6J4RP47_9ACTN</name>
<organism evidence="7">
    <name type="scientific">uncultured Solirubrobacteraceae bacterium</name>
    <dbReference type="NCBI Taxonomy" id="1162706"/>
    <lineage>
        <taxon>Bacteria</taxon>
        <taxon>Bacillati</taxon>
        <taxon>Actinomycetota</taxon>
        <taxon>Thermoleophilia</taxon>
        <taxon>Solirubrobacterales</taxon>
        <taxon>Solirubrobacteraceae</taxon>
        <taxon>environmental samples</taxon>
    </lineage>
</organism>
<evidence type="ECO:0000259" key="6">
    <source>
        <dbReference type="Pfam" id="PF08281"/>
    </source>
</evidence>
<dbReference type="Pfam" id="PF08281">
    <property type="entry name" value="Sigma70_r4_2"/>
    <property type="match status" value="1"/>
</dbReference>
<keyword evidence="3" id="KW-0731">Sigma factor</keyword>
<gene>
    <name evidence="7" type="ORF">AVDCRST_MAG53-284</name>
</gene>
<evidence type="ECO:0000256" key="4">
    <source>
        <dbReference type="ARBA" id="ARBA00023163"/>
    </source>
</evidence>
<keyword evidence="2" id="KW-0805">Transcription regulation</keyword>
<dbReference type="InterPro" id="IPR039425">
    <property type="entry name" value="RNA_pol_sigma-70-like"/>
</dbReference>
<dbReference type="Gene3D" id="1.10.1740.10">
    <property type="match status" value="1"/>
</dbReference>
<dbReference type="InterPro" id="IPR013324">
    <property type="entry name" value="RNA_pol_sigma_r3/r4-like"/>
</dbReference>
<evidence type="ECO:0000259" key="5">
    <source>
        <dbReference type="Pfam" id="PF04542"/>
    </source>
</evidence>
<sequence>MRLEDPTTFARVYDEHYRGVYGAAYRILSNVAQAQDVTQDVFLRAWRAPGKFDAKRGELGSYLRLMARSRALDVWREGQAAGRASDRLKLVVAREEPRVEDRPAPMAERESDRSAIRDALRHLPDPQREAVVLAYWGGLTADQIAKRAGVPLGTAKSRIRLGLAKLRDEIEPVAGPQQSAAALLAA</sequence>
<dbReference type="InterPro" id="IPR014284">
    <property type="entry name" value="RNA_pol_sigma-70_dom"/>
</dbReference>
<evidence type="ECO:0000256" key="3">
    <source>
        <dbReference type="ARBA" id="ARBA00023082"/>
    </source>
</evidence>